<feature type="transmembrane region" description="Helical" evidence="1">
    <location>
        <begin position="50"/>
        <end position="72"/>
    </location>
</feature>
<dbReference type="GeneID" id="20306479"/>
<dbReference type="AlphaFoldDB" id="H6BPQ1"/>
<evidence type="ECO:0000313" key="3">
    <source>
        <dbReference type="Proteomes" id="UP000007304"/>
    </source>
</evidence>
<keyword evidence="1" id="KW-1133">Transmembrane helix</keyword>
<keyword evidence="1" id="KW-0812">Transmembrane</keyword>
<feature type="transmembrane region" description="Helical" evidence="1">
    <location>
        <begin position="513"/>
        <end position="537"/>
    </location>
</feature>
<evidence type="ECO:0000313" key="2">
    <source>
        <dbReference type="EMBL" id="EHY53652.1"/>
    </source>
</evidence>
<keyword evidence="3" id="KW-1185">Reference proteome</keyword>
<gene>
    <name evidence="2" type="ORF">HMPREF1120_01840</name>
</gene>
<name>H6BPQ1_EXODN</name>
<dbReference type="VEuPathDB" id="FungiDB:HMPREF1120_01840"/>
<proteinExistence type="predicted"/>
<dbReference type="HOGENOM" id="CLU_012207_2_0_1"/>
<sequence length="621" mass="67943">MFMWIYDGVLLAVPLLLIAKIGLVIGAWRLDRSHRGNDIDLVSKLTTFLIEFNGQMTTAFTIVFVTVISTLVRRYALWKAQSGARVSELEQLQGSISLPSTIKLIWSLRAFTTTSVALVALWSFYYLGSQASKLEFQRVSSGSFHKMDGYIAGPNYVSGFNDASSSFNVADLNAALIAAEGFANPEYQSIASSRWGTDSIGSALVPDLNAILDQGWSVNGAAYVPAHPGRHGWVNVAHQSLLHSAGDYSSFVGRPVYFSLAYDSAGVMAIQVNNVLGDYTYHTKYLSVNCGRPSILPYESFPSGTYMNQSISFNMTEVRADAPRDIQGHPLREFTLATRWIPYNDQGITSYGSSRQTCNITYVNVDMKVHCAAPGCFPSKLRYANNTSRRNATSFNTPFHDDAFAAEFFSALLLSRGAQLNVSMPTTTGANLVLGLQNFIGPPPGYTGQQDNYEAFLAAEPRGLQAPLTLYFNSYYMLSQSLTGTGPTFSSDDPNFQPVRLHGALYDPHYAILWGWIAVDFVSCTILLIAAIVACWLRTRTLAPDIFGYVSSLTRDNPHIELPDNGTTLSGLQRARLLRDVKVKIGDVSSPDEETGRVGLAQVQTTSGVPVANLKPTVAYV</sequence>
<protein>
    <submittedName>
        <fullName evidence="2">Uncharacterized protein</fullName>
    </submittedName>
</protein>
<dbReference type="EMBL" id="JH226131">
    <property type="protein sequence ID" value="EHY53652.1"/>
    <property type="molecule type" value="Genomic_DNA"/>
</dbReference>
<feature type="transmembrane region" description="Helical" evidence="1">
    <location>
        <begin position="106"/>
        <end position="127"/>
    </location>
</feature>
<dbReference type="OMA" id="ANESPWF"/>
<organism evidence="2 3">
    <name type="scientific">Exophiala dermatitidis (strain ATCC 34100 / CBS 525.76 / NIH/UT8656)</name>
    <name type="common">Black yeast</name>
    <name type="synonym">Wangiella dermatitidis</name>
    <dbReference type="NCBI Taxonomy" id="858893"/>
    <lineage>
        <taxon>Eukaryota</taxon>
        <taxon>Fungi</taxon>
        <taxon>Dikarya</taxon>
        <taxon>Ascomycota</taxon>
        <taxon>Pezizomycotina</taxon>
        <taxon>Eurotiomycetes</taxon>
        <taxon>Chaetothyriomycetidae</taxon>
        <taxon>Chaetothyriales</taxon>
        <taxon>Herpotrichiellaceae</taxon>
        <taxon>Exophiala</taxon>
    </lineage>
</organism>
<reference evidence="2" key="1">
    <citation type="submission" date="2011-07" db="EMBL/GenBank/DDBJ databases">
        <title>The Genome Sequence of Exophiala (Wangiella) dermatitidis NIH/UT8656.</title>
        <authorList>
            <consortium name="The Broad Institute Genome Sequencing Platform"/>
            <person name="Cuomo C."/>
            <person name="Wang Z."/>
            <person name="Hunicke-Smith S."/>
            <person name="Szanislo P.J."/>
            <person name="Earl A."/>
            <person name="Young S.K."/>
            <person name="Zeng Q."/>
            <person name="Gargeya S."/>
            <person name="Fitzgerald M."/>
            <person name="Haas B."/>
            <person name="Abouelleil A."/>
            <person name="Alvarado L."/>
            <person name="Arachchi H.M."/>
            <person name="Berlin A."/>
            <person name="Brown A."/>
            <person name="Chapman S.B."/>
            <person name="Chen Z."/>
            <person name="Dunbar C."/>
            <person name="Freedman E."/>
            <person name="Gearin G."/>
            <person name="Gellesch M."/>
            <person name="Goldberg J."/>
            <person name="Griggs A."/>
            <person name="Gujja S."/>
            <person name="Heiman D."/>
            <person name="Howarth C."/>
            <person name="Larson L."/>
            <person name="Lui A."/>
            <person name="MacDonald P.J.P."/>
            <person name="Montmayeur A."/>
            <person name="Murphy C."/>
            <person name="Neiman D."/>
            <person name="Pearson M."/>
            <person name="Priest M."/>
            <person name="Roberts A."/>
            <person name="Saif S."/>
            <person name="Shea T."/>
            <person name="Shenoy N."/>
            <person name="Sisk P."/>
            <person name="Stolte C."/>
            <person name="Sykes S."/>
            <person name="Wortman J."/>
            <person name="Nusbaum C."/>
            <person name="Birren B."/>
        </authorList>
    </citation>
    <scope>NUCLEOTIDE SEQUENCE</scope>
    <source>
        <strain evidence="2">NIH/UT8656</strain>
    </source>
</reference>
<evidence type="ECO:0000256" key="1">
    <source>
        <dbReference type="SAM" id="Phobius"/>
    </source>
</evidence>
<dbReference type="RefSeq" id="XP_009154114.1">
    <property type="nucleotide sequence ID" value="XM_009155866.1"/>
</dbReference>
<keyword evidence="1" id="KW-0472">Membrane</keyword>
<accession>H6BPQ1</accession>
<dbReference type="Proteomes" id="UP000007304">
    <property type="component" value="Unassembled WGS sequence"/>
</dbReference>